<reference evidence="3 4" key="1">
    <citation type="submission" date="2020-08" db="EMBL/GenBank/DDBJ databases">
        <title>Genomic Encyclopedia of Type Strains, Phase IV (KMG-IV): sequencing the most valuable type-strain genomes for metagenomic binning, comparative biology and taxonomic classification.</title>
        <authorList>
            <person name="Goeker M."/>
        </authorList>
    </citation>
    <scope>NUCLEOTIDE SEQUENCE [LARGE SCALE GENOMIC DNA]</scope>
    <source>
        <strain evidence="3 4">DSM 22336</strain>
    </source>
</reference>
<dbReference type="SUPFAM" id="SSF51430">
    <property type="entry name" value="NAD(P)-linked oxidoreductase"/>
    <property type="match status" value="1"/>
</dbReference>
<organism evidence="3 4">
    <name type="scientific">Paenochrobactrum gallinarii</name>
    <dbReference type="NCBI Taxonomy" id="643673"/>
    <lineage>
        <taxon>Bacteria</taxon>
        <taxon>Pseudomonadati</taxon>
        <taxon>Pseudomonadota</taxon>
        <taxon>Alphaproteobacteria</taxon>
        <taxon>Hyphomicrobiales</taxon>
        <taxon>Brucellaceae</taxon>
        <taxon>Paenochrobactrum</taxon>
    </lineage>
</organism>
<dbReference type="GO" id="GO:0016491">
    <property type="term" value="F:oxidoreductase activity"/>
    <property type="evidence" value="ECO:0007669"/>
    <property type="project" value="UniProtKB-KW"/>
</dbReference>
<dbReference type="EMBL" id="JACIIU010000046">
    <property type="protein sequence ID" value="MBB6262597.1"/>
    <property type="molecule type" value="Genomic_DNA"/>
</dbReference>
<evidence type="ECO:0000313" key="3">
    <source>
        <dbReference type="EMBL" id="MBB6262597.1"/>
    </source>
</evidence>
<feature type="domain" description="NADP-dependent oxidoreductase" evidence="2">
    <location>
        <begin position="2"/>
        <end position="110"/>
    </location>
</feature>
<sequence>MIPWSPLARGLLAVRAADGDSASTVRAQTDKTANALYDRNKAQDDAVIAVVQKISERHGRPIAQFAFAWLTIRSGISAPIVGISKLHQFEDALGALEIRVSDEDVAEIESP</sequence>
<name>A0A841M1I4_9HYPH</name>
<keyword evidence="4" id="KW-1185">Reference proteome</keyword>
<protein>
    <submittedName>
        <fullName evidence="3">Aryl-alcohol dehydrogenase-like predicted oxidoreductase</fullName>
    </submittedName>
</protein>
<accession>A0A841M1I4</accession>
<evidence type="ECO:0000259" key="2">
    <source>
        <dbReference type="Pfam" id="PF00248"/>
    </source>
</evidence>
<dbReference type="Proteomes" id="UP000555393">
    <property type="component" value="Unassembled WGS sequence"/>
</dbReference>
<dbReference type="GO" id="GO:0005829">
    <property type="term" value="C:cytosol"/>
    <property type="evidence" value="ECO:0007669"/>
    <property type="project" value="TreeGrafter"/>
</dbReference>
<dbReference type="PANTHER" id="PTHR43364:SF4">
    <property type="entry name" value="NAD(P)-LINKED OXIDOREDUCTASE SUPERFAMILY PROTEIN"/>
    <property type="match status" value="1"/>
</dbReference>
<dbReference type="PANTHER" id="PTHR43364">
    <property type="entry name" value="NADH-SPECIFIC METHYLGLYOXAL REDUCTASE-RELATED"/>
    <property type="match status" value="1"/>
</dbReference>
<evidence type="ECO:0000256" key="1">
    <source>
        <dbReference type="ARBA" id="ARBA00023002"/>
    </source>
</evidence>
<dbReference type="AlphaFoldDB" id="A0A841M1I4"/>
<dbReference type="Gene3D" id="3.20.20.100">
    <property type="entry name" value="NADP-dependent oxidoreductase domain"/>
    <property type="match status" value="1"/>
</dbReference>
<dbReference type="InterPro" id="IPR036812">
    <property type="entry name" value="NAD(P)_OxRdtase_dom_sf"/>
</dbReference>
<evidence type="ECO:0000313" key="4">
    <source>
        <dbReference type="Proteomes" id="UP000555393"/>
    </source>
</evidence>
<dbReference type="Pfam" id="PF00248">
    <property type="entry name" value="Aldo_ket_red"/>
    <property type="match status" value="1"/>
</dbReference>
<dbReference type="InterPro" id="IPR050523">
    <property type="entry name" value="AKR_Detox_Biosynth"/>
</dbReference>
<comment type="caution">
    <text evidence="3">The sequence shown here is derived from an EMBL/GenBank/DDBJ whole genome shotgun (WGS) entry which is preliminary data.</text>
</comment>
<proteinExistence type="predicted"/>
<gene>
    <name evidence="3" type="ORF">FHS77_003177</name>
</gene>
<dbReference type="InterPro" id="IPR023210">
    <property type="entry name" value="NADP_OxRdtase_dom"/>
</dbReference>
<keyword evidence="1" id="KW-0560">Oxidoreductase</keyword>